<feature type="transmembrane region" description="Helical" evidence="6">
    <location>
        <begin position="323"/>
        <end position="344"/>
    </location>
</feature>
<keyword evidence="2" id="KW-0813">Transport</keyword>
<evidence type="ECO:0000313" key="10">
    <source>
        <dbReference type="RefSeq" id="XP_002932792.2"/>
    </source>
</evidence>
<proteinExistence type="predicted"/>
<dbReference type="Xenbase" id="XB-GENE-29082975">
    <property type="gene designation" value="LOC100496053"/>
</dbReference>
<dbReference type="eggNOG" id="KOG3764">
    <property type="taxonomic scope" value="Eukaryota"/>
</dbReference>
<evidence type="ECO:0000313" key="11">
    <source>
        <dbReference type="Xenbase" id="XB-GENE-29082975"/>
    </source>
</evidence>
<dbReference type="Pfam" id="PF07690">
    <property type="entry name" value="MFS_1"/>
    <property type="match status" value="1"/>
</dbReference>
<reference evidence="8" key="1">
    <citation type="journal article" date="2010" name="Science">
        <title>The genome of the Western clawed frog Xenopus tropicalis.</title>
        <authorList>
            <person name="Hellsten U."/>
            <person name="Harland R.M."/>
            <person name="Gilchrist M.J."/>
            <person name="Hendrix D."/>
            <person name="Jurka J."/>
            <person name="Kapitonov V."/>
            <person name="Ovcharenko I."/>
            <person name="Putnam N.H."/>
            <person name="Shu S."/>
            <person name="Taher L."/>
            <person name="Blitz I.L."/>
            <person name="Blumberg B."/>
            <person name="Dichmann D.S."/>
            <person name="Dubchak I."/>
            <person name="Amaya E."/>
            <person name="Detter J.C."/>
            <person name="Fletcher R."/>
            <person name="Gerhard D.S."/>
            <person name="Goodstein D."/>
            <person name="Graves T."/>
            <person name="Grigoriev I.V."/>
            <person name="Grimwood J."/>
            <person name="Kawashima T."/>
            <person name="Lindquist E."/>
            <person name="Lucas S.M."/>
            <person name="Mead P.E."/>
            <person name="Mitros T."/>
            <person name="Ogino H."/>
            <person name="Ohta Y."/>
            <person name="Poliakov A.V."/>
            <person name="Pollet N."/>
            <person name="Robert J."/>
            <person name="Salamov A."/>
            <person name="Sater A.K."/>
            <person name="Schmutz J."/>
            <person name="Terry A."/>
            <person name="Vize P.D."/>
            <person name="Warren W.C."/>
            <person name="Wells D."/>
            <person name="Wills A."/>
            <person name="Wilson R.K."/>
            <person name="Zimmerman L.B."/>
            <person name="Zorn A.M."/>
            <person name="Grainger R."/>
            <person name="Grammer T."/>
            <person name="Khokha M.K."/>
            <person name="Richardson P.M."/>
            <person name="Rokhsar D.S."/>
        </authorList>
    </citation>
    <scope>NUCLEOTIDE SEQUENCE [LARGE SCALE GENOMIC DNA]</scope>
    <source>
        <strain evidence="8">Nigerian</strain>
    </source>
</reference>
<dbReference type="Gene3D" id="1.20.1250.20">
    <property type="entry name" value="MFS general substrate transporter like domains"/>
    <property type="match status" value="2"/>
</dbReference>
<feature type="transmembrane region" description="Helical" evidence="6">
    <location>
        <begin position="440"/>
        <end position="463"/>
    </location>
</feature>
<dbReference type="AlphaFoldDB" id="F7E5W4"/>
<dbReference type="Reactome" id="R-XTR-442660">
    <property type="pathway name" value="Na+/Cl- dependent neurotransmitter transporters"/>
</dbReference>
<evidence type="ECO:0000259" key="7">
    <source>
        <dbReference type="PROSITE" id="PS50850"/>
    </source>
</evidence>
<keyword evidence="3 6" id="KW-0812">Transmembrane</keyword>
<dbReference type="GO" id="GO:0015842">
    <property type="term" value="P:aminergic neurotransmitter loading into synaptic vesicle"/>
    <property type="evidence" value="ECO:0000318"/>
    <property type="project" value="GO_Central"/>
</dbReference>
<feature type="transmembrane region" description="Helical" evidence="6">
    <location>
        <begin position="378"/>
        <end position="403"/>
    </location>
</feature>
<comment type="subcellular location">
    <subcellularLocation>
        <location evidence="1">Membrane</location>
        <topology evidence="1">Multi-pass membrane protein</topology>
    </subcellularLocation>
</comment>
<keyword evidence="5 6" id="KW-0472">Membrane</keyword>
<dbReference type="Bgee" id="ENSXETG00000016483">
    <property type="expression patterns" value="Expressed in neurula embryo and 1 other cell type or tissue"/>
</dbReference>
<reference evidence="10" key="3">
    <citation type="submission" date="2025-04" db="UniProtKB">
        <authorList>
            <consortium name="RefSeq"/>
        </authorList>
    </citation>
    <scope>IDENTIFICATION</scope>
    <source>
        <strain evidence="10">Nigerian</strain>
        <tissue evidence="10">Liver and blood</tissue>
    </source>
</reference>
<dbReference type="GeneID" id="100496053"/>
<dbReference type="PANTHER" id="PTHR23506">
    <property type="entry name" value="GH10249P"/>
    <property type="match status" value="1"/>
</dbReference>
<evidence type="ECO:0000313" key="9">
    <source>
        <dbReference type="Proteomes" id="UP000008143"/>
    </source>
</evidence>
<name>F7E5W4_XENTR</name>
<feature type="transmembrane region" description="Helical" evidence="6">
    <location>
        <begin position="243"/>
        <end position="264"/>
    </location>
</feature>
<gene>
    <name evidence="8 10 11" type="primary">LOC100496053</name>
</gene>
<evidence type="ECO:0000256" key="2">
    <source>
        <dbReference type="ARBA" id="ARBA00022448"/>
    </source>
</evidence>
<dbReference type="KEGG" id="xtr:100496053"/>
<dbReference type="InterPro" id="IPR011701">
    <property type="entry name" value="MFS"/>
</dbReference>
<feature type="transmembrane region" description="Helical" evidence="6">
    <location>
        <begin position="410"/>
        <end position="428"/>
    </location>
</feature>
<dbReference type="GeneTree" id="ENSGT00940000157593"/>
<dbReference type="GO" id="GO:0005335">
    <property type="term" value="F:serotonin:sodium:chloride symporter activity"/>
    <property type="evidence" value="ECO:0000318"/>
    <property type="project" value="GO_Central"/>
</dbReference>
<accession>F7E5W4</accession>
<dbReference type="Ensembl" id="ENSXETT00000035949">
    <property type="protein sequence ID" value="ENSXETP00000035949"/>
    <property type="gene ID" value="ENSXETG00000016483"/>
</dbReference>
<dbReference type="OrthoDB" id="5086884at2759"/>
<dbReference type="GO" id="GO:0043195">
    <property type="term" value="C:terminal bouton"/>
    <property type="evidence" value="ECO:0000318"/>
    <property type="project" value="GO_Central"/>
</dbReference>
<evidence type="ECO:0000256" key="5">
    <source>
        <dbReference type="ARBA" id="ARBA00023136"/>
    </source>
</evidence>
<organism evidence="8">
    <name type="scientific">Xenopus tropicalis</name>
    <name type="common">Western clawed frog</name>
    <name type="synonym">Silurana tropicalis</name>
    <dbReference type="NCBI Taxonomy" id="8364"/>
    <lineage>
        <taxon>Eukaryota</taxon>
        <taxon>Metazoa</taxon>
        <taxon>Chordata</taxon>
        <taxon>Craniata</taxon>
        <taxon>Vertebrata</taxon>
        <taxon>Euteleostomi</taxon>
        <taxon>Amphibia</taxon>
        <taxon>Batrachia</taxon>
        <taxon>Anura</taxon>
        <taxon>Pipoidea</taxon>
        <taxon>Pipidae</taxon>
        <taxon>Xenopodinae</taxon>
        <taxon>Xenopus</taxon>
        <taxon>Silurana</taxon>
    </lineage>
</organism>
<dbReference type="FunFam" id="1.20.1250.20:FF:000145">
    <property type="entry name" value="Chromaffin granule amine transporter"/>
    <property type="match status" value="1"/>
</dbReference>
<sequence length="494" mass="53621">MTGGRRFFSIMECGCFKWLKEKRESPHLVLVVVFLALLLDNLLLTIVVPVIPDYLYESEFVNKTAVEAKMSSIPAPDSSSFLSRLLYYRYNELLFSDEHENSTKGLLKEPCRKDTNFLRDENVPVGLLIASKSMVHILVNPIVSLFTNRVGYGLPMFFGFLIMLMSIFMFAFGGSYVFLLLARMLQGIGSSFTVVAGLGMVASIYTDDYQRGKAMGIALGGVVLGVVAGPPFGSALYEFVGKASPFLFLAALALLDGALQLFILTPKISPAVTTPPSFCSLLKDPYILVAAGCLCIASMGIGMLEPTLPIWMLGSMCSPDWQIGLVFLPASLSYLVCTNVFGILSHKFGRWLCSLLGMVLLGICLLCMPLAFNILGLIAPIAGIGVSLGIVDSSIMPIMGYLVDLRHSSVYGGVYAISDIAFSFGYAIGPSAAGAIAKAIGFPMLMVIIGVLNIIYCPLCVLLRNPPMKEERRALLNHESIVPSRLMKKSQTQD</sequence>
<dbReference type="InterPro" id="IPR050930">
    <property type="entry name" value="MFS_Vesicular_Transporter"/>
</dbReference>
<dbReference type="OMA" id="GFMIAVI"/>
<dbReference type="SUPFAM" id="SSF103473">
    <property type="entry name" value="MFS general substrate transporter"/>
    <property type="match status" value="1"/>
</dbReference>
<evidence type="ECO:0000256" key="4">
    <source>
        <dbReference type="ARBA" id="ARBA00022989"/>
    </source>
</evidence>
<dbReference type="Proteomes" id="UP000008143">
    <property type="component" value="Chromosome 3"/>
</dbReference>
<feature type="transmembrane region" description="Helical" evidence="6">
    <location>
        <begin position="285"/>
        <end position="303"/>
    </location>
</feature>
<evidence type="ECO:0000256" key="3">
    <source>
        <dbReference type="ARBA" id="ARBA00022692"/>
    </source>
</evidence>
<evidence type="ECO:0000313" key="8">
    <source>
        <dbReference type="Ensembl" id="ENSXETP00000035949"/>
    </source>
</evidence>
<evidence type="ECO:0000256" key="6">
    <source>
        <dbReference type="SAM" id="Phobius"/>
    </source>
</evidence>
<dbReference type="PROSITE" id="PS50850">
    <property type="entry name" value="MFS"/>
    <property type="match status" value="1"/>
</dbReference>
<dbReference type="GO" id="GO:0030672">
    <property type="term" value="C:synaptic vesicle membrane"/>
    <property type="evidence" value="ECO:0000318"/>
    <property type="project" value="GO_Central"/>
</dbReference>
<reference evidence="8" key="2">
    <citation type="submission" date="2011-07" db="UniProtKB">
        <authorList>
            <consortium name="Ensembl"/>
        </authorList>
    </citation>
    <scope>IDENTIFICATION</scope>
</reference>
<dbReference type="InterPro" id="IPR020846">
    <property type="entry name" value="MFS_dom"/>
</dbReference>
<feature type="transmembrane region" description="Helical" evidence="6">
    <location>
        <begin position="185"/>
        <end position="205"/>
    </location>
</feature>
<evidence type="ECO:0000256" key="1">
    <source>
        <dbReference type="ARBA" id="ARBA00004141"/>
    </source>
</evidence>
<keyword evidence="9" id="KW-1185">Reference proteome</keyword>
<feature type="transmembrane region" description="Helical" evidence="6">
    <location>
        <begin position="125"/>
        <end position="146"/>
    </location>
</feature>
<dbReference type="RefSeq" id="XP_002932792.2">
    <property type="nucleotide sequence ID" value="XM_002932746.5"/>
</dbReference>
<protein>
    <submittedName>
        <fullName evidence="8 10">Chromaffin granule amine transporter</fullName>
    </submittedName>
</protein>
<feature type="transmembrane region" description="Helical" evidence="6">
    <location>
        <begin position="351"/>
        <end position="372"/>
    </location>
</feature>
<dbReference type="InterPro" id="IPR036259">
    <property type="entry name" value="MFS_trans_sf"/>
</dbReference>
<dbReference type="CDD" id="cd17384">
    <property type="entry name" value="MFS_SLC18A1_2_VAT1_2"/>
    <property type="match status" value="1"/>
</dbReference>
<feature type="transmembrane region" description="Helical" evidence="6">
    <location>
        <begin position="158"/>
        <end position="179"/>
    </location>
</feature>
<feature type="transmembrane region" description="Helical" evidence="6">
    <location>
        <begin position="217"/>
        <end position="237"/>
    </location>
</feature>
<feature type="transmembrane region" description="Helical" evidence="6">
    <location>
        <begin position="28"/>
        <end position="51"/>
    </location>
</feature>
<keyword evidence="4 6" id="KW-1133">Transmembrane helix</keyword>
<dbReference type="PANTHER" id="PTHR23506:SF42">
    <property type="entry name" value="CHROMAFFIN GRANULE AMINE TRANSPORTER"/>
    <property type="match status" value="1"/>
</dbReference>
<dbReference type="AGR" id="Xenbase:XB-GENE-29082975"/>
<dbReference type="HOGENOM" id="CLU_001265_10_9_1"/>
<feature type="domain" description="Major facilitator superfamily (MFS) profile" evidence="7">
    <location>
        <begin position="29"/>
        <end position="468"/>
    </location>
</feature>